<keyword evidence="3" id="KW-1185">Reference proteome</keyword>
<evidence type="ECO:0000313" key="2">
    <source>
        <dbReference type="EMBL" id="KAF2659016.1"/>
    </source>
</evidence>
<reference evidence="2" key="1">
    <citation type="journal article" date="2020" name="Stud. Mycol.">
        <title>101 Dothideomycetes genomes: a test case for predicting lifestyles and emergence of pathogens.</title>
        <authorList>
            <person name="Haridas S."/>
            <person name="Albert R."/>
            <person name="Binder M."/>
            <person name="Bloem J."/>
            <person name="Labutti K."/>
            <person name="Salamov A."/>
            <person name="Andreopoulos B."/>
            <person name="Baker S."/>
            <person name="Barry K."/>
            <person name="Bills G."/>
            <person name="Bluhm B."/>
            <person name="Cannon C."/>
            <person name="Castanera R."/>
            <person name="Culley D."/>
            <person name="Daum C."/>
            <person name="Ezra D."/>
            <person name="Gonzalez J."/>
            <person name="Henrissat B."/>
            <person name="Kuo A."/>
            <person name="Liang C."/>
            <person name="Lipzen A."/>
            <person name="Lutzoni F."/>
            <person name="Magnuson J."/>
            <person name="Mondo S."/>
            <person name="Nolan M."/>
            <person name="Ohm R."/>
            <person name="Pangilinan J."/>
            <person name="Park H.-J."/>
            <person name="Ramirez L."/>
            <person name="Alfaro M."/>
            <person name="Sun H."/>
            <person name="Tritt A."/>
            <person name="Yoshinaga Y."/>
            <person name="Zwiers L.-H."/>
            <person name="Turgeon B."/>
            <person name="Goodwin S."/>
            <person name="Spatafora J."/>
            <person name="Crous P."/>
            <person name="Grigoriev I."/>
        </authorList>
    </citation>
    <scope>NUCLEOTIDE SEQUENCE</scope>
    <source>
        <strain evidence="2">CBS 122681</strain>
    </source>
</reference>
<feature type="compositionally biased region" description="Polar residues" evidence="1">
    <location>
        <begin position="51"/>
        <end position="61"/>
    </location>
</feature>
<feature type="region of interest" description="Disordered" evidence="1">
    <location>
        <begin position="49"/>
        <end position="71"/>
    </location>
</feature>
<evidence type="ECO:0000313" key="3">
    <source>
        <dbReference type="Proteomes" id="UP000799324"/>
    </source>
</evidence>
<proteinExistence type="predicted"/>
<dbReference type="EMBL" id="MU004310">
    <property type="protein sequence ID" value="KAF2659016.1"/>
    <property type="molecule type" value="Genomic_DNA"/>
</dbReference>
<dbReference type="AlphaFoldDB" id="A0A6A6THV0"/>
<gene>
    <name evidence="2" type="ORF">K491DRAFT_689634</name>
</gene>
<organism evidence="2 3">
    <name type="scientific">Lophiostoma macrostomum CBS 122681</name>
    <dbReference type="NCBI Taxonomy" id="1314788"/>
    <lineage>
        <taxon>Eukaryota</taxon>
        <taxon>Fungi</taxon>
        <taxon>Dikarya</taxon>
        <taxon>Ascomycota</taxon>
        <taxon>Pezizomycotina</taxon>
        <taxon>Dothideomycetes</taxon>
        <taxon>Pleosporomycetidae</taxon>
        <taxon>Pleosporales</taxon>
        <taxon>Lophiostomataceae</taxon>
        <taxon>Lophiostoma</taxon>
    </lineage>
</organism>
<name>A0A6A6THV0_9PLEO</name>
<evidence type="ECO:0000256" key="1">
    <source>
        <dbReference type="SAM" id="MobiDB-lite"/>
    </source>
</evidence>
<protein>
    <submittedName>
        <fullName evidence="2">Uncharacterized protein</fullName>
    </submittedName>
</protein>
<accession>A0A6A6THV0</accession>
<sequence length="71" mass="7926">MSAELSFAQFPSLRTISFCTRVSQHDCGIFLLVTLLSPLTNLVRVTGDPFQRSSSRNQELPTSPERSEVLI</sequence>
<dbReference type="Proteomes" id="UP000799324">
    <property type="component" value="Unassembled WGS sequence"/>
</dbReference>